<dbReference type="Gene3D" id="1.10.10.10">
    <property type="entry name" value="Winged helix-like DNA-binding domain superfamily/Winged helix DNA-binding domain"/>
    <property type="match status" value="1"/>
</dbReference>
<dbReference type="Pfam" id="PF13280">
    <property type="entry name" value="WYL"/>
    <property type="match status" value="1"/>
</dbReference>
<keyword evidence="2" id="KW-0804">Transcription</keyword>
<comment type="caution">
    <text evidence="4">The sequence shown here is derived from an EMBL/GenBank/DDBJ whole genome shotgun (WGS) entry which is preliminary data.</text>
</comment>
<feature type="domain" description="HTH deoR-type" evidence="3">
    <location>
        <begin position="2"/>
        <end position="61"/>
    </location>
</feature>
<evidence type="ECO:0000256" key="1">
    <source>
        <dbReference type="ARBA" id="ARBA00023015"/>
    </source>
</evidence>
<evidence type="ECO:0000313" key="4">
    <source>
        <dbReference type="EMBL" id="GAB35120.1"/>
    </source>
</evidence>
<dbReference type="InterPro" id="IPR036388">
    <property type="entry name" value="WH-like_DNA-bd_sf"/>
</dbReference>
<proteinExistence type="predicted"/>
<dbReference type="Proteomes" id="UP000005038">
    <property type="component" value="Unassembled WGS sequence"/>
</dbReference>
<protein>
    <submittedName>
        <fullName evidence="4">DeoR family transcriptional regulator</fullName>
    </submittedName>
</protein>
<name>H5TNR2_GORO1</name>
<keyword evidence="1" id="KW-0805">Transcription regulation</keyword>
<evidence type="ECO:0000256" key="2">
    <source>
        <dbReference type="ARBA" id="ARBA00023163"/>
    </source>
</evidence>
<dbReference type="AlphaFoldDB" id="H5TNR2"/>
<dbReference type="InterPro" id="IPR026881">
    <property type="entry name" value="WYL_dom"/>
</dbReference>
<dbReference type="RefSeq" id="WP_007239344.1">
    <property type="nucleotide sequence ID" value="NZ_BAFB01000141.1"/>
</dbReference>
<dbReference type="InterPro" id="IPR051534">
    <property type="entry name" value="CBASS_pafABC_assoc_protein"/>
</dbReference>
<evidence type="ECO:0000313" key="5">
    <source>
        <dbReference type="Proteomes" id="UP000005038"/>
    </source>
</evidence>
<dbReference type="PANTHER" id="PTHR34580:SF1">
    <property type="entry name" value="PROTEIN PAFC"/>
    <property type="match status" value="1"/>
</dbReference>
<dbReference type="OrthoDB" id="3171994at2"/>
<dbReference type="PROSITE" id="PS52050">
    <property type="entry name" value="WYL"/>
    <property type="match status" value="1"/>
</dbReference>
<dbReference type="EMBL" id="BAFB01000141">
    <property type="protein sequence ID" value="GAB35120.1"/>
    <property type="molecule type" value="Genomic_DNA"/>
</dbReference>
<reference evidence="4" key="1">
    <citation type="submission" date="2012-02" db="EMBL/GenBank/DDBJ databases">
        <title>Whole genome shotgun sequence of Gordonia otitidis NBRC 100426.</title>
        <authorList>
            <person name="Yoshida I."/>
            <person name="Hosoyama A."/>
            <person name="Tsuchikane K."/>
            <person name="Katsumata H."/>
            <person name="Yamazaki S."/>
            <person name="Fujita N."/>
        </authorList>
    </citation>
    <scope>NUCLEOTIDE SEQUENCE [LARGE SCALE GENOMIC DNA]</scope>
    <source>
        <strain evidence="4">NBRC 100426</strain>
    </source>
</reference>
<dbReference type="InterPro" id="IPR001034">
    <property type="entry name" value="DeoR_HTH"/>
</dbReference>
<sequence>MRAERLLAVVMLLKTHGRMTAAQLAAELDVSERTVLRDIDALSVSGIPVYAERGRHGGFALVPGYRTDLTGLTPAEAASLLAGGGRLHSPELASAMRKVAAAIPDAYRPDAMRAATRVLVRPEGFVRAAEPLGALGPVQQAVFDGRRIRMSYRRPGADAATERTVDPVGLVVAGDVWYLVANSAGAERMYRVSRMSDVEVLDERAERDDDVDLDAIWERRRTDFRAGFEQVSVRVMCADDRSLSAVRAKAYSTVVHEVGDDGTVLATVTFIGERHAINVLWSAEFDVEVLEPAQIRDALLDRARRLICRHGDEQPDRGAESGERRTQ</sequence>
<dbReference type="STRING" id="1108044.GOOTI_141_00090"/>
<accession>H5TNR2</accession>
<dbReference type="InterPro" id="IPR013196">
    <property type="entry name" value="HTH_11"/>
</dbReference>
<dbReference type="InterPro" id="IPR057727">
    <property type="entry name" value="WCX_dom"/>
</dbReference>
<dbReference type="InterPro" id="IPR028349">
    <property type="entry name" value="PafC-like"/>
</dbReference>
<gene>
    <name evidence="4" type="ORF">GOOTI_141_00090</name>
</gene>
<evidence type="ECO:0000259" key="3">
    <source>
        <dbReference type="PROSITE" id="PS51000"/>
    </source>
</evidence>
<keyword evidence="5" id="KW-1185">Reference proteome</keyword>
<dbReference type="PROSITE" id="PS51000">
    <property type="entry name" value="HTH_DEOR_2"/>
    <property type="match status" value="1"/>
</dbReference>
<dbReference type="SMART" id="SM00420">
    <property type="entry name" value="HTH_DEOR"/>
    <property type="match status" value="1"/>
</dbReference>
<organism evidence="4 5">
    <name type="scientific">Gordonia otitidis (strain DSM 44809 / CCUG 52243 / JCM 12355 / NBRC 100426 / IFM 10032)</name>
    <dbReference type="NCBI Taxonomy" id="1108044"/>
    <lineage>
        <taxon>Bacteria</taxon>
        <taxon>Bacillati</taxon>
        <taxon>Actinomycetota</taxon>
        <taxon>Actinomycetes</taxon>
        <taxon>Mycobacteriales</taxon>
        <taxon>Gordoniaceae</taxon>
        <taxon>Gordonia</taxon>
    </lineage>
</organism>
<dbReference type="SUPFAM" id="SSF46785">
    <property type="entry name" value="Winged helix' DNA-binding domain"/>
    <property type="match status" value="1"/>
</dbReference>
<dbReference type="PIRSF" id="PIRSF016838">
    <property type="entry name" value="PafC"/>
    <property type="match status" value="1"/>
</dbReference>
<dbReference type="Pfam" id="PF25583">
    <property type="entry name" value="WCX"/>
    <property type="match status" value="1"/>
</dbReference>
<dbReference type="GO" id="GO:0003700">
    <property type="term" value="F:DNA-binding transcription factor activity"/>
    <property type="evidence" value="ECO:0007669"/>
    <property type="project" value="InterPro"/>
</dbReference>
<dbReference type="InterPro" id="IPR036390">
    <property type="entry name" value="WH_DNA-bd_sf"/>
</dbReference>
<dbReference type="PANTHER" id="PTHR34580">
    <property type="match status" value="1"/>
</dbReference>
<dbReference type="Pfam" id="PF08279">
    <property type="entry name" value="HTH_11"/>
    <property type="match status" value="1"/>
</dbReference>